<organism evidence="4 5">
    <name type="scientific">Calidifontibacillus erzurumensis</name>
    <dbReference type="NCBI Taxonomy" id="2741433"/>
    <lineage>
        <taxon>Bacteria</taxon>
        <taxon>Bacillati</taxon>
        <taxon>Bacillota</taxon>
        <taxon>Bacilli</taxon>
        <taxon>Bacillales</taxon>
        <taxon>Bacillaceae</taxon>
        <taxon>Calidifontibacillus/Schinkia group</taxon>
        <taxon>Calidifontibacillus</taxon>
    </lineage>
</organism>
<dbReference type="InterPro" id="IPR050847">
    <property type="entry name" value="SASP_DNA-binding"/>
</dbReference>
<dbReference type="EMBL" id="JABTTE010000002">
    <property type="protein sequence ID" value="NSL50650.1"/>
    <property type="molecule type" value="Genomic_DNA"/>
</dbReference>
<evidence type="ECO:0000313" key="4">
    <source>
        <dbReference type="EMBL" id="NSL50650.1"/>
    </source>
</evidence>
<dbReference type="Pfam" id="PF00269">
    <property type="entry name" value="SASP"/>
    <property type="match status" value="1"/>
</dbReference>
<dbReference type="PROSITE" id="PS00304">
    <property type="entry name" value="SASP_1"/>
    <property type="match status" value="1"/>
</dbReference>
<dbReference type="GO" id="GO:0006265">
    <property type="term" value="P:DNA topological change"/>
    <property type="evidence" value="ECO:0007669"/>
    <property type="project" value="InterPro"/>
</dbReference>
<protein>
    <submittedName>
        <fullName evidence="4">Alpha/beta-type small acid-soluble spore protein</fullName>
    </submittedName>
</protein>
<dbReference type="InterPro" id="IPR038300">
    <property type="entry name" value="SASP_sf_alpha/beta"/>
</dbReference>
<dbReference type="Gene3D" id="6.10.10.80">
    <property type="entry name" value="Small, acid-soluble spore protein, alpha/beta type-like"/>
    <property type="match status" value="1"/>
</dbReference>
<gene>
    <name evidence="4" type="ORF">HR057_02590</name>
</gene>
<dbReference type="RefSeq" id="WP_173729845.1">
    <property type="nucleotide sequence ID" value="NZ_JABTTE010000002.1"/>
</dbReference>
<name>A0A8J8KDG2_9BACI</name>
<dbReference type="InterPro" id="IPR001448">
    <property type="entry name" value="SASP_alpha/beta-type"/>
</dbReference>
<dbReference type="InterPro" id="IPR018126">
    <property type="entry name" value="SASP_alpha/beta-type_CS"/>
</dbReference>
<dbReference type="AlphaFoldDB" id="A0A8J8KDG2"/>
<comment type="function">
    <text evidence="1">SASP are bound to spore DNA. They are double-stranded DNA-binding proteins that cause DNA to change to an a-like conformation. They protect the DNA backbone from chemical and enzymatic cleavage and are thus involved in dormant spore's high resistance to UV light.</text>
</comment>
<dbReference type="Proteomes" id="UP000625804">
    <property type="component" value="Unassembled WGS sequence"/>
</dbReference>
<sequence length="92" mass="10260">MAKRKRKLLIPEAREAVDMLKSKVMKARRYSNGKNPDEVKYEIASELGIPLKKGYNGNIKANEAGKIGGVIGGNMVKEMVRMAEQQLANRTK</sequence>
<dbReference type="PANTHER" id="PTHR36107">
    <property type="entry name" value="SMALL, ACID-SOLUBLE SPORE PROTEIN A"/>
    <property type="match status" value="1"/>
</dbReference>
<dbReference type="PANTHER" id="PTHR36107:SF1">
    <property type="entry name" value="SMALL, ACID-SOLUBLE SPORE PROTEIN A"/>
    <property type="match status" value="1"/>
</dbReference>
<keyword evidence="3" id="KW-0238">DNA-binding</keyword>
<evidence type="ECO:0000256" key="3">
    <source>
        <dbReference type="ARBA" id="ARBA00023125"/>
    </source>
</evidence>
<reference evidence="4" key="1">
    <citation type="submission" date="2020-06" db="EMBL/GenBank/DDBJ databases">
        <title>A novel thermopfilic bacterium from Erzurum, Turkey.</title>
        <authorList>
            <person name="Adiguzel A."/>
            <person name="Ay H."/>
            <person name="Baltaci M.O."/>
        </authorList>
    </citation>
    <scope>NUCLEOTIDE SEQUENCE</scope>
    <source>
        <strain evidence="4">P2</strain>
    </source>
</reference>
<dbReference type="GO" id="GO:0003690">
    <property type="term" value="F:double-stranded DNA binding"/>
    <property type="evidence" value="ECO:0007669"/>
    <property type="project" value="InterPro"/>
</dbReference>
<comment type="similarity">
    <text evidence="2">Belongs to the alpha/beta-type SASP family.</text>
</comment>
<comment type="caution">
    <text evidence="4">The sequence shown here is derived from an EMBL/GenBank/DDBJ whole genome shotgun (WGS) entry which is preliminary data.</text>
</comment>
<evidence type="ECO:0000256" key="1">
    <source>
        <dbReference type="ARBA" id="ARBA00003863"/>
    </source>
</evidence>
<proteinExistence type="inferred from homology"/>
<keyword evidence="5" id="KW-1185">Reference proteome</keyword>
<evidence type="ECO:0000313" key="5">
    <source>
        <dbReference type="Proteomes" id="UP000625804"/>
    </source>
</evidence>
<evidence type="ECO:0000256" key="2">
    <source>
        <dbReference type="ARBA" id="ARBA00005442"/>
    </source>
</evidence>
<accession>A0A8J8KDG2</accession>